<dbReference type="Pfam" id="PF00881">
    <property type="entry name" value="Nitroreductase"/>
    <property type="match status" value="1"/>
</dbReference>
<evidence type="ECO:0000256" key="2">
    <source>
        <dbReference type="ARBA" id="ARBA00007110"/>
    </source>
</evidence>
<dbReference type="NCBIfam" id="TIGR02476">
    <property type="entry name" value="BluB"/>
    <property type="match status" value="1"/>
</dbReference>
<gene>
    <name evidence="10" type="primary">cobT</name>
    <name evidence="12" type="ORF">AWT59_2943</name>
</gene>
<dbReference type="Gene3D" id="3.40.50.10210">
    <property type="match status" value="1"/>
</dbReference>
<evidence type="ECO:0000256" key="1">
    <source>
        <dbReference type="ARBA" id="ARBA00005049"/>
    </source>
</evidence>
<dbReference type="Pfam" id="PF02277">
    <property type="entry name" value="DBI_PRT"/>
    <property type="match status" value="1"/>
</dbReference>
<reference evidence="12 13" key="2">
    <citation type="submission" date="2016-03" db="EMBL/GenBank/DDBJ databases">
        <title>New uncultured bacterium of the family Gallionellaceae from acid mine drainage: description and reconstruction of genome based on metagenomic analysis of microbial community.</title>
        <authorList>
            <person name="Kadnikov V."/>
            <person name="Ivasenko D."/>
            <person name="Beletsky A."/>
            <person name="Mardanov A."/>
            <person name="Danilova E."/>
            <person name="Pimenov N."/>
            <person name="Karnachuk O."/>
            <person name="Ravin N."/>
        </authorList>
    </citation>
    <scope>NUCLEOTIDE SEQUENCE [LARGE SCALE GENOMIC DNA]</scope>
    <source>
        <strain evidence="12">ShG14-8</strain>
    </source>
</reference>
<dbReference type="EC" id="2.4.2.21" evidence="3 10"/>
<evidence type="ECO:0000256" key="7">
    <source>
        <dbReference type="ARBA" id="ARBA00022679"/>
    </source>
</evidence>
<evidence type="ECO:0000256" key="5">
    <source>
        <dbReference type="ARBA" id="ARBA00022573"/>
    </source>
</evidence>
<dbReference type="InterPro" id="IPR017846">
    <property type="entry name" value="Nict_dMeBzImd_PRibTrfase_bact"/>
</dbReference>
<sequence length="567" mass="61662">MSRFSNEDIAAVYKVIAERRDIRHFLPHPIAPELLDRLLNAAHFAPSVGFMQPWRFIRITDPNLRIGIHGLIEEERINTARALHKREDEFMRLKVEGVRECGELLVVALMDRREEHVFGRRTLPEMDLASVACAIQNMWLAARAEGIGMGWVSLFDPVQLGRLLHMPTGSKPIAILCLGHVEAFYPKPMLELEGWATRQKLQDMVFENTWRNNYNTEETTEMKQFTIRPVSQALSSQLQHKIDNKTKPLGALGKLETLAKRIGQIQNTLTPRLREPVMLVFAGDHGIVESGVSPYPQAVTGQMVLNFLAGGAAINVLARQNGILLRVIDAGVNADLAAHPALVHAKIANGTRNFLHEPAMTVAQCNASIAKGAALVQQEIDNGSNVIAFGEMGIGNTSSAAALMCVLGRFPLEACIGRGTGLDDAGLARKREILEQAVARHALKNDPMAALATFGGFEIAMMVGGMLQAAESGAIVLIDGFIVTAALLVAAKIDPAVLDYCVFSHQSDESGHARLLQHLGAEPLLHLDMRLGEGTGAAIAYPLLLAAVNFLNEMASFDSAGVSKKAE</sequence>
<proteinExistence type="inferred from homology"/>
<dbReference type="FunFam" id="3.40.50.10210:FF:000001">
    <property type="entry name" value="Nicotinate-nucleotide--dimethylbenzimidazole phosphoribosyltransferase"/>
    <property type="match status" value="1"/>
</dbReference>
<dbReference type="InterPro" id="IPR036087">
    <property type="entry name" value="Nict_dMeBzImd_PRibTrfase_sf"/>
</dbReference>
<dbReference type="CDD" id="cd02439">
    <property type="entry name" value="DMB-PRT_CobT"/>
    <property type="match status" value="1"/>
</dbReference>
<comment type="catalytic activity">
    <reaction evidence="9 10">
        <text>5,6-dimethylbenzimidazole + nicotinate beta-D-ribonucleotide = alpha-ribazole 5'-phosphate + nicotinate + H(+)</text>
        <dbReference type="Rhea" id="RHEA:11196"/>
        <dbReference type="ChEBI" id="CHEBI:15378"/>
        <dbReference type="ChEBI" id="CHEBI:15890"/>
        <dbReference type="ChEBI" id="CHEBI:32544"/>
        <dbReference type="ChEBI" id="CHEBI:57502"/>
        <dbReference type="ChEBI" id="CHEBI:57918"/>
        <dbReference type="EC" id="2.4.2.21"/>
    </reaction>
</comment>
<dbReference type="NCBIfam" id="NF000996">
    <property type="entry name" value="PRK00105.1"/>
    <property type="match status" value="1"/>
</dbReference>
<dbReference type="AlphaFoldDB" id="A0A139BPM6"/>
<dbReference type="InterPro" id="IPR029479">
    <property type="entry name" value="Nitroreductase"/>
</dbReference>
<keyword evidence="6 10" id="KW-0328">Glycosyltransferase</keyword>
<comment type="function">
    <text evidence="10">Catalyzes the synthesis of alpha-ribazole-5'-phosphate from nicotinate mononucleotide (NAMN) and 5,6-dimethylbenzimidazole (DMB).</text>
</comment>
<dbReference type="InterPro" id="IPR000415">
    <property type="entry name" value="Nitroreductase-like"/>
</dbReference>
<dbReference type="InterPro" id="IPR023195">
    <property type="entry name" value="Nict_dMeBzImd_PRibTrfase_N"/>
</dbReference>
<evidence type="ECO:0000256" key="8">
    <source>
        <dbReference type="ARBA" id="ARBA00030686"/>
    </source>
</evidence>
<dbReference type="Proteomes" id="UP000070578">
    <property type="component" value="Unassembled WGS sequence"/>
</dbReference>
<dbReference type="UniPathway" id="UPA00061">
    <property type="reaction ID" value="UER00516"/>
</dbReference>
<dbReference type="Gene3D" id="3.40.109.10">
    <property type="entry name" value="NADH Oxidase"/>
    <property type="match status" value="1"/>
</dbReference>
<dbReference type="SUPFAM" id="SSF55469">
    <property type="entry name" value="FMN-dependent nitroreductase-like"/>
    <property type="match status" value="1"/>
</dbReference>
<dbReference type="PANTHER" id="PTHR43463">
    <property type="entry name" value="NICOTINATE-NUCLEOTIDE--DIMETHYLBENZIMIDAZOLE PHOSPHORIBOSYLTRANSFERASE"/>
    <property type="match status" value="1"/>
</dbReference>
<dbReference type="GO" id="GO:0009236">
    <property type="term" value="P:cobalamin biosynthetic process"/>
    <property type="evidence" value="ECO:0007669"/>
    <property type="project" value="UniProtKB-UniRule"/>
</dbReference>
<dbReference type="NCBIfam" id="TIGR03160">
    <property type="entry name" value="cobT_DBIPRT"/>
    <property type="match status" value="1"/>
</dbReference>
<feature type="domain" description="Nitroreductase" evidence="11">
    <location>
        <begin position="16"/>
        <end position="180"/>
    </location>
</feature>
<dbReference type="PANTHER" id="PTHR43463:SF1">
    <property type="entry name" value="NICOTINATE-NUCLEOTIDE--DIMETHYLBENZIMIDAZOLE PHOSPHORIBOSYLTRANSFERASE"/>
    <property type="match status" value="1"/>
</dbReference>
<dbReference type="EMBL" id="LSLI01000118">
    <property type="protein sequence ID" value="KXS30934.1"/>
    <property type="molecule type" value="Genomic_DNA"/>
</dbReference>
<protein>
    <recommendedName>
        <fullName evidence="4 10">Nicotinate-nucleotide--dimethylbenzimidazole phosphoribosyltransferase</fullName>
        <shortName evidence="10">NN:DBI PRT</shortName>
        <ecNumber evidence="3 10">2.4.2.21</ecNumber>
    </recommendedName>
    <alternativeName>
        <fullName evidence="8 10">N(1)-alpha-phosphoribosyltransferase</fullName>
    </alternativeName>
</protein>
<evidence type="ECO:0000256" key="9">
    <source>
        <dbReference type="ARBA" id="ARBA00047340"/>
    </source>
</evidence>
<dbReference type="GO" id="GO:0008939">
    <property type="term" value="F:nicotinate-nucleotide-dimethylbenzimidazole phosphoribosyltransferase activity"/>
    <property type="evidence" value="ECO:0007669"/>
    <property type="project" value="UniProtKB-UniRule"/>
</dbReference>
<name>A0A139BPM6_9PROT</name>
<comment type="caution">
    <text evidence="12">The sequence shown here is derived from an EMBL/GenBank/DDBJ whole genome shotgun (WGS) entry which is preliminary data.</text>
</comment>
<evidence type="ECO:0000256" key="6">
    <source>
        <dbReference type="ARBA" id="ARBA00022676"/>
    </source>
</evidence>
<dbReference type="HAMAP" id="MF_00230">
    <property type="entry name" value="CobT"/>
    <property type="match status" value="1"/>
</dbReference>
<accession>A0A139BPM6</accession>
<keyword evidence="7 10" id="KW-0808">Transferase</keyword>
<dbReference type="PATRIC" id="fig|1796491.3.peg.3225"/>
<evidence type="ECO:0000313" key="13">
    <source>
        <dbReference type="Proteomes" id="UP000070578"/>
    </source>
</evidence>
<evidence type="ECO:0000256" key="10">
    <source>
        <dbReference type="HAMAP-Rule" id="MF_00230"/>
    </source>
</evidence>
<evidence type="ECO:0000256" key="3">
    <source>
        <dbReference type="ARBA" id="ARBA00011991"/>
    </source>
</evidence>
<keyword evidence="5 10" id="KW-0169">Cobalamin biosynthesis</keyword>
<evidence type="ECO:0000256" key="4">
    <source>
        <dbReference type="ARBA" id="ARBA00015486"/>
    </source>
</evidence>
<evidence type="ECO:0000259" key="11">
    <source>
        <dbReference type="Pfam" id="PF00881"/>
    </source>
</evidence>
<dbReference type="InterPro" id="IPR012825">
    <property type="entry name" value="BluB"/>
</dbReference>
<dbReference type="SUPFAM" id="SSF52733">
    <property type="entry name" value="Nicotinate mononucleotide:5,6-dimethylbenzimidazole phosphoribosyltransferase (CobT)"/>
    <property type="match status" value="1"/>
</dbReference>
<reference evidence="12 13" key="1">
    <citation type="submission" date="2016-02" db="EMBL/GenBank/DDBJ databases">
        <authorList>
            <person name="Wen L."/>
            <person name="He K."/>
            <person name="Yang H."/>
        </authorList>
    </citation>
    <scope>NUCLEOTIDE SEQUENCE [LARGE SCALE GENOMIC DNA]</scope>
    <source>
        <strain evidence="12">ShG14-8</strain>
    </source>
</reference>
<comment type="pathway">
    <text evidence="1 10">Nucleoside biosynthesis; alpha-ribazole biosynthesis; alpha-ribazole from 5,6-dimethylbenzimidazole: step 1/2.</text>
</comment>
<dbReference type="InterPro" id="IPR003200">
    <property type="entry name" value="Nict_dMeBzImd_PRibTrfase"/>
</dbReference>
<organism evidence="12 13">
    <name type="scientific">Candidatus Gallionella acididurans</name>
    <dbReference type="NCBI Taxonomy" id="1796491"/>
    <lineage>
        <taxon>Bacteria</taxon>
        <taxon>Pseudomonadati</taxon>
        <taxon>Pseudomonadota</taxon>
        <taxon>Betaproteobacteria</taxon>
        <taxon>Nitrosomonadales</taxon>
        <taxon>Gallionellaceae</taxon>
        <taxon>Gallionella</taxon>
    </lineage>
</organism>
<evidence type="ECO:0000313" key="12">
    <source>
        <dbReference type="EMBL" id="KXS30934.1"/>
    </source>
</evidence>
<dbReference type="GO" id="GO:0016491">
    <property type="term" value="F:oxidoreductase activity"/>
    <property type="evidence" value="ECO:0007669"/>
    <property type="project" value="InterPro"/>
</dbReference>
<feature type="active site" description="Proton acceptor" evidence="10">
    <location>
        <position position="533"/>
    </location>
</feature>
<dbReference type="Gene3D" id="1.10.1610.10">
    <property type="match status" value="1"/>
</dbReference>
<comment type="similarity">
    <text evidence="2 10">Belongs to the CobT family.</text>
</comment>